<protein>
    <recommendedName>
        <fullName evidence="3">DUF3806 domain-containing protein</fullName>
    </recommendedName>
</protein>
<dbReference type="Proteomes" id="UP000253562">
    <property type="component" value="Unassembled WGS sequence"/>
</dbReference>
<comment type="caution">
    <text evidence="1">The sequence shown here is derived from an EMBL/GenBank/DDBJ whole genome shotgun (WGS) entry which is preliminary data.</text>
</comment>
<reference evidence="1 2" key="1">
    <citation type="submission" date="2018-07" db="EMBL/GenBank/DDBJ databases">
        <title>Comparative genomes isolates from brazilian mangrove.</title>
        <authorList>
            <person name="De Araujo J.E."/>
            <person name="Taketani R.G."/>
            <person name="Silva M.C.P."/>
            <person name="Lourenco M.V."/>
            <person name="Oliveira V.M."/>
            <person name="Andreote F.D."/>
        </authorList>
    </citation>
    <scope>NUCLEOTIDE SEQUENCE [LARGE SCALE GENOMIC DNA]</scope>
    <source>
        <strain evidence="1 2">HEX PRIS-MGV</strain>
    </source>
</reference>
<dbReference type="RefSeq" id="WP_114370621.1">
    <property type="nucleotide sequence ID" value="NZ_QPEX01000037.1"/>
</dbReference>
<dbReference type="AlphaFoldDB" id="A0A368KMJ2"/>
<sequence>MPSEHMLKGVITPGWEEHIDQHVDQLANLPGLDRDILDFSTFSLDMVEGRILSRWDNKSFQEQRAALFSPLLAYAGEIVRRSVFEGAWLITKDEETGTLEPWIVDEYDRKYYIMGLVVPFINDLNNLCLRARVEVIPKLPKKMR</sequence>
<gene>
    <name evidence="1" type="ORF">DTL42_18180</name>
</gene>
<proteinExistence type="predicted"/>
<dbReference type="EMBL" id="QPEX01000037">
    <property type="protein sequence ID" value="RCS43917.1"/>
    <property type="molecule type" value="Genomic_DNA"/>
</dbReference>
<organism evidence="1 2">
    <name type="scientific">Bremerella cremea</name>
    <dbReference type="NCBI Taxonomy" id="1031537"/>
    <lineage>
        <taxon>Bacteria</taxon>
        <taxon>Pseudomonadati</taxon>
        <taxon>Planctomycetota</taxon>
        <taxon>Planctomycetia</taxon>
        <taxon>Pirellulales</taxon>
        <taxon>Pirellulaceae</taxon>
        <taxon>Bremerella</taxon>
    </lineage>
</organism>
<name>A0A368KMJ2_9BACT</name>
<evidence type="ECO:0000313" key="2">
    <source>
        <dbReference type="Proteomes" id="UP000253562"/>
    </source>
</evidence>
<evidence type="ECO:0008006" key="3">
    <source>
        <dbReference type="Google" id="ProtNLM"/>
    </source>
</evidence>
<accession>A0A368KMJ2</accession>
<evidence type="ECO:0000313" key="1">
    <source>
        <dbReference type="EMBL" id="RCS43917.1"/>
    </source>
</evidence>